<name>A0ABV9AHF5_9ACTN</name>
<keyword evidence="3" id="KW-1185">Reference proteome</keyword>
<evidence type="ECO:0000259" key="1">
    <source>
        <dbReference type="Pfam" id="PF18105"/>
    </source>
</evidence>
<keyword evidence="2" id="KW-0436">Ligase</keyword>
<dbReference type="InterPro" id="IPR041356">
    <property type="entry name" value="PGM1_C"/>
</dbReference>
<dbReference type="EMBL" id="JBHSFK010000002">
    <property type="protein sequence ID" value="MFC4498489.1"/>
    <property type="molecule type" value="Genomic_DNA"/>
</dbReference>
<comment type="caution">
    <text evidence="2">The sequence shown here is derived from an EMBL/GenBank/DDBJ whole genome shotgun (WGS) entry which is preliminary data.</text>
</comment>
<dbReference type="GO" id="GO:0016874">
    <property type="term" value="F:ligase activity"/>
    <property type="evidence" value="ECO:0007669"/>
    <property type="project" value="UniProtKB-KW"/>
</dbReference>
<proteinExistence type="predicted"/>
<reference evidence="3" key="1">
    <citation type="journal article" date="2019" name="Int. J. Syst. Evol. Microbiol.">
        <title>The Global Catalogue of Microorganisms (GCM) 10K type strain sequencing project: providing services to taxonomists for standard genome sequencing and annotation.</title>
        <authorList>
            <consortium name="The Broad Institute Genomics Platform"/>
            <consortium name="The Broad Institute Genome Sequencing Center for Infectious Disease"/>
            <person name="Wu L."/>
            <person name="Ma J."/>
        </authorList>
    </citation>
    <scope>NUCLEOTIDE SEQUENCE [LARGE SCALE GENOMIC DNA]</scope>
    <source>
        <strain evidence="3">CGMCC 4.7177</strain>
    </source>
</reference>
<dbReference type="Pfam" id="PF18105">
    <property type="entry name" value="PGM1_C"/>
    <property type="match status" value="1"/>
</dbReference>
<gene>
    <name evidence="2" type="ORF">ACFPIH_02950</name>
</gene>
<accession>A0ABV9AHF5</accession>
<feature type="domain" description="PGM1 C-terminal" evidence="1">
    <location>
        <begin position="45"/>
        <end position="72"/>
    </location>
</feature>
<organism evidence="2 3">
    <name type="scientific">Streptomyces vulcanius</name>
    <dbReference type="NCBI Taxonomy" id="1441876"/>
    <lineage>
        <taxon>Bacteria</taxon>
        <taxon>Bacillati</taxon>
        <taxon>Actinomycetota</taxon>
        <taxon>Actinomycetes</taxon>
        <taxon>Kitasatosporales</taxon>
        <taxon>Streptomycetaceae</taxon>
        <taxon>Streptomyces</taxon>
    </lineage>
</organism>
<evidence type="ECO:0000313" key="3">
    <source>
        <dbReference type="Proteomes" id="UP001595839"/>
    </source>
</evidence>
<protein>
    <submittedName>
        <fullName evidence="2">Peptide ligase PGM1-related protein</fullName>
    </submittedName>
</protein>
<dbReference type="RefSeq" id="WP_361942203.1">
    <property type="nucleotide sequence ID" value="NZ_JBHSFK010000002.1"/>
</dbReference>
<evidence type="ECO:0000313" key="2">
    <source>
        <dbReference type="EMBL" id="MFC4498489.1"/>
    </source>
</evidence>
<dbReference type="Proteomes" id="UP001595839">
    <property type="component" value="Unassembled WGS sequence"/>
</dbReference>
<sequence length="131" mass="14222">MPFSYGPDGSPVSSSEAAHLIADVERRTLLKSDLRLATGEWVTVRTLGLVFDPDARAGVVVSLNYRPRVWGTALYTPAPENALLEVLVTYDDPDQAVQEHKQAMAMVVVGTNEPTNEPSWAAELSWTGPGQ</sequence>